<protein>
    <submittedName>
        <fullName evidence="9">ABC transporter</fullName>
    </submittedName>
</protein>
<feature type="transmembrane region" description="Helical" evidence="7">
    <location>
        <begin position="72"/>
        <end position="97"/>
    </location>
</feature>
<dbReference type="AlphaFoldDB" id="A0A2A6FTN5"/>
<dbReference type="PANTHER" id="PTHR30193">
    <property type="entry name" value="ABC TRANSPORTER PERMEASE PROTEIN"/>
    <property type="match status" value="1"/>
</dbReference>
<dbReference type="Pfam" id="PF00528">
    <property type="entry name" value="BPD_transp_1"/>
    <property type="match status" value="1"/>
</dbReference>
<dbReference type="InterPro" id="IPR000515">
    <property type="entry name" value="MetI-like"/>
</dbReference>
<dbReference type="InterPro" id="IPR035906">
    <property type="entry name" value="MetI-like_sf"/>
</dbReference>
<keyword evidence="6 7" id="KW-0472">Membrane</keyword>
<keyword evidence="4 7" id="KW-0812">Transmembrane</keyword>
<evidence type="ECO:0000313" key="10">
    <source>
        <dbReference type="Proteomes" id="UP000219994"/>
    </source>
</evidence>
<gene>
    <name evidence="9" type="ORF">B5766_02415</name>
</gene>
<dbReference type="SUPFAM" id="SSF161098">
    <property type="entry name" value="MetI-like"/>
    <property type="match status" value="1"/>
</dbReference>
<keyword evidence="5 7" id="KW-1133">Transmembrane helix</keyword>
<name>A0A2A6FTN5_9MICO</name>
<feature type="transmembrane region" description="Helical" evidence="7">
    <location>
        <begin position="109"/>
        <end position="130"/>
    </location>
</feature>
<evidence type="ECO:0000256" key="6">
    <source>
        <dbReference type="ARBA" id="ARBA00023136"/>
    </source>
</evidence>
<dbReference type="CDD" id="cd06261">
    <property type="entry name" value="TM_PBP2"/>
    <property type="match status" value="1"/>
</dbReference>
<accession>A0A2A6FTN5</accession>
<feature type="transmembrane region" description="Helical" evidence="7">
    <location>
        <begin position="20"/>
        <end position="43"/>
    </location>
</feature>
<comment type="caution">
    <text evidence="9">The sequence shown here is derived from an EMBL/GenBank/DDBJ whole genome shotgun (WGS) entry which is preliminary data.</text>
</comment>
<evidence type="ECO:0000256" key="1">
    <source>
        <dbReference type="ARBA" id="ARBA00004651"/>
    </source>
</evidence>
<comment type="subcellular location">
    <subcellularLocation>
        <location evidence="1 7">Cell membrane</location>
        <topology evidence="1 7">Multi-pass membrane protein</topology>
    </subcellularLocation>
</comment>
<dbReference type="GO" id="GO:0005886">
    <property type="term" value="C:plasma membrane"/>
    <property type="evidence" value="ECO:0007669"/>
    <property type="project" value="UniProtKB-SubCell"/>
</dbReference>
<dbReference type="GO" id="GO:0055085">
    <property type="term" value="P:transmembrane transport"/>
    <property type="evidence" value="ECO:0007669"/>
    <property type="project" value="InterPro"/>
</dbReference>
<organism evidence="9 10">
    <name type="scientific">Candidatus Lumbricidiphila eiseniae</name>
    <dbReference type="NCBI Taxonomy" id="1969409"/>
    <lineage>
        <taxon>Bacteria</taxon>
        <taxon>Bacillati</taxon>
        <taxon>Actinomycetota</taxon>
        <taxon>Actinomycetes</taxon>
        <taxon>Micrococcales</taxon>
        <taxon>Microbacteriaceae</taxon>
        <taxon>Candidatus Lumbricidiphila</taxon>
    </lineage>
</organism>
<evidence type="ECO:0000256" key="5">
    <source>
        <dbReference type="ARBA" id="ARBA00022989"/>
    </source>
</evidence>
<comment type="similarity">
    <text evidence="7">Belongs to the binding-protein-dependent transport system permease family.</text>
</comment>
<evidence type="ECO:0000313" key="9">
    <source>
        <dbReference type="EMBL" id="PDQ36017.1"/>
    </source>
</evidence>
<keyword evidence="3" id="KW-1003">Cell membrane</keyword>
<evidence type="ECO:0000256" key="2">
    <source>
        <dbReference type="ARBA" id="ARBA00022448"/>
    </source>
</evidence>
<evidence type="ECO:0000256" key="4">
    <source>
        <dbReference type="ARBA" id="ARBA00022692"/>
    </source>
</evidence>
<dbReference type="PROSITE" id="PS50928">
    <property type="entry name" value="ABC_TM1"/>
    <property type="match status" value="1"/>
</dbReference>
<evidence type="ECO:0000259" key="8">
    <source>
        <dbReference type="PROSITE" id="PS50928"/>
    </source>
</evidence>
<evidence type="ECO:0000256" key="7">
    <source>
        <dbReference type="RuleBase" id="RU363032"/>
    </source>
</evidence>
<feature type="transmembrane region" description="Helical" evidence="7">
    <location>
        <begin position="215"/>
        <end position="237"/>
    </location>
</feature>
<dbReference type="PANTHER" id="PTHR30193:SF37">
    <property type="entry name" value="INNER MEMBRANE ABC TRANSPORTER PERMEASE PROTEIN YCJO"/>
    <property type="match status" value="1"/>
</dbReference>
<feature type="transmembrane region" description="Helical" evidence="7">
    <location>
        <begin position="150"/>
        <end position="170"/>
    </location>
</feature>
<sequence length="299" mass="32210">MSTRNGGAIAHLSAPSTWLVVPALIFFLGFAIVPLLIALGLSFTSWDGLTAPVFNGITNWINQVSDPVTYNALWLSLQVIVFSWIVQTPLSLLLGVFTAGRHRYRAVLAALYFLPLILSSAAIGIAYKALLDPNYGLGKAFNLPILSQDWLGNPALVLYVVIFVIAWQFIPFHSLLYQAGARQIPASLYEAAQLDGAGRVKQFFYITVPQLKNTIIASSTLMVVGSLTYFDIVYILTQGGPGYATRLLPLDMYLTGFSASDLGGASVLAVILVVIGLLLAAGLTKFSGFNRMSSQQDGA</sequence>
<dbReference type="Proteomes" id="UP000219994">
    <property type="component" value="Unassembled WGS sequence"/>
</dbReference>
<proteinExistence type="inferred from homology"/>
<feature type="domain" description="ABC transmembrane type-1" evidence="8">
    <location>
        <begin position="73"/>
        <end position="283"/>
    </location>
</feature>
<evidence type="ECO:0000256" key="3">
    <source>
        <dbReference type="ARBA" id="ARBA00022475"/>
    </source>
</evidence>
<dbReference type="EMBL" id="NAEP01000023">
    <property type="protein sequence ID" value="PDQ36017.1"/>
    <property type="molecule type" value="Genomic_DNA"/>
</dbReference>
<reference evidence="10" key="1">
    <citation type="submission" date="2017-03" db="EMBL/GenBank/DDBJ databases">
        <authorList>
            <person name="Lund M.B."/>
        </authorList>
    </citation>
    <scope>NUCLEOTIDE SEQUENCE [LARGE SCALE GENOMIC DNA]</scope>
</reference>
<feature type="transmembrane region" description="Helical" evidence="7">
    <location>
        <begin position="257"/>
        <end position="283"/>
    </location>
</feature>
<dbReference type="InterPro" id="IPR051393">
    <property type="entry name" value="ABC_transporter_permease"/>
</dbReference>
<dbReference type="Gene3D" id="1.10.3720.10">
    <property type="entry name" value="MetI-like"/>
    <property type="match status" value="1"/>
</dbReference>
<keyword evidence="2 7" id="KW-0813">Transport</keyword>